<comment type="function">
    <text evidence="6">HflC and HflK could regulate a protease.</text>
</comment>
<keyword evidence="9" id="KW-1185">Reference proteome</keyword>
<dbReference type="InterPro" id="IPR010200">
    <property type="entry name" value="HflC"/>
</dbReference>
<protein>
    <recommendedName>
        <fullName evidence="6">Protein HflC</fullName>
    </recommendedName>
</protein>
<dbReference type="PIRSF" id="PIRSF005651">
    <property type="entry name" value="HflC"/>
    <property type="match status" value="1"/>
</dbReference>
<feature type="domain" description="Band 7" evidence="7">
    <location>
        <begin position="20"/>
        <end position="189"/>
    </location>
</feature>
<dbReference type="GO" id="GO:0016020">
    <property type="term" value="C:membrane"/>
    <property type="evidence" value="ECO:0007669"/>
    <property type="project" value="UniProtKB-SubCell"/>
</dbReference>
<evidence type="ECO:0000256" key="5">
    <source>
        <dbReference type="ARBA" id="ARBA00023136"/>
    </source>
</evidence>
<dbReference type="Gene3D" id="3.30.479.30">
    <property type="entry name" value="Band 7 domain"/>
    <property type="match status" value="1"/>
</dbReference>
<evidence type="ECO:0000313" key="8">
    <source>
        <dbReference type="EMBL" id="SHM33283.1"/>
    </source>
</evidence>
<keyword evidence="4" id="KW-1133">Transmembrane helix</keyword>
<dbReference type="EMBL" id="FRCX01000001">
    <property type="protein sequence ID" value="SHM33283.1"/>
    <property type="molecule type" value="Genomic_DNA"/>
</dbReference>
<gene>
    <name evidence="8" type="ORF">SAMN05192549_101324</name>
</gene>
<dbReference type="NCBIfam" id="TIGR01932">
    <property type="entry name" value="hflC"/>
    <property type="match status" value="1"/>
</dbReference>
<dbReference type="OrthoDB" id="9812991at2"/>
<name>A0A1M7HY72_9BURK</name>
<evidence type="ECO:0000256" key="2">
    <source>
        <dbReference type="ARBA" id="ARBA00007862"/>
    </source>
</evidence>
<evidence type="ECO:0000256" key="1">
    <source>
        <dbReference type="ARBA" id="ARBA00004167"/>
    </source>
</evidence>
<dbReference type="PANTHER" id="PTHR42911">
    <property type="entry name" value="MODULATOR OF FTSH PROTEASE HFLC"/>
    <property type="match status" value="1"/>
</dbReference>
<comment type="subcellular location">
    <subcellularLocation>
        <location evidence="1">Membrane</location>
        <topology evidence="1">Single-pass membrane protein</topology>
    </subcellularLocation>
</comment>
<evidence type="ECO:0000256" key="4">
    <source>
        <dbReference type="ARBA" id="ARBA00022989"/>
    </source>
</evidence>
<dbReference type="GO" id="GO:0008233">
    <property type="term" value="F:peptidase activity"/>
    <property type="evidence" value="ECO:0007669"/>
    <property type="project" value="UniProtKB-KW"/>
</dbReference>
<dbReference type="SUPFAM" id="SSF117892">
    <property type="entry name" value="Band 7/SPFH domain"/>
    <property type="match status" value="1"/>
</dbReference>
<sequence length="304" mass="34155">MNRIASTVVLAFIALMLLSSTVFVVDQRKYAIVFALGQIKEVIREPGLHFKLPPPFQNVLLLDNRIMTIESPDAERFITAEKMNILVDSFVKWRIGRGENQPKLYYVTFGGDESRARDRMSQIIKAALNEEITKRTVAEVISGQRGKVMEGIRAKVVQEAAQIGVEIIDVRLKRVEYVEQINNSVYERMKAERTRVANELRSTGSAESEKIRADAERQRSVILAEAYRDAEQIRGEGDAKASAIYAEAFGRNPEFYKFYRSLEAYRATFKNHGDVMVLDASSDFFKYFKGAGAGGAAAPAPAKK</sequence>
<dbReference type="RefSeq" id="WP_072780804.1">
    <property type="nucleotide sequence ID" value="NZ_FRCX01000001.1"/>
</dbReference>
<keyword evidence="8" id="KW-0645">Protease</keyword>
<dbReference type="PANTHER" id="PTHR42911:SF1">
    <property type="entry name" value="MODULATOR OF FTSH PROTEASE HFLC"/>
    <property type="match status" value="1"/>
</dbReference>
<accession>A0A1M7HY72</accession>
<dbReference type="InterPro" id="IPR001107">
    <property type="entry name" value="Band_7"/>
</dbReference>
<evidence type="ECO:0000256" key="3">
    <source>
        <dbReference type="ARBA" id="ARBA00022692"/>
    </source>
</evidence>
<keyword evidence="3" id="KW-0812">Transmembrane</keyword>
<dbReference type="CDD" id="cd03405">
    <property type="entry name" value="SPFH_HflC"/>
    <property type="match status" value="1"/>
</dbReference>
<keyword evidence="5" id="KW-0472">Membrane</keyword>
<evidence type="ECO:0000259" key="7">
    <source>
        <dbReference type="SMART" id="SM00244"/>
    </source>
</evidence>
<dbReference type="Pfam" id="PF01145">
    <property type="entry name" value="Band_7"/>
    <property type="match status" value="1"/>
</dbReference>
<comment type="similarity">
    <text evidence="2 6">Belongs to the band 7/mec-2 family. HflC subfamily.</text>
</comment>
<proteinExistence type="inferred from homology"/>
<dbReference type="Proteomes" id="UP000184339">
    <property type="component" value="Unassembled WGS sequence"/>
</dbReference>
<keyword evidence="8" id="KW-0378">Hydrolase</keyword>
<evidence type="ECO:0000256" key="6">
    <source>
        <dbReference type="PIRNR" id="PIRNR005651"/>
    </source>
</evidence>
<dbReference type="SMART" id="SM00244">
    <property type="entry name" value="PHB"/>
    <property type="match status" value="1"/>
</dbReference>
<dbReference type="InterPro" id="IPR036013">
    <property type="entry name" value="Band_7/SPFH_dom_sf"/>
</dbReference>
<dbReference type="AlphaFoldDB" id="A0A1M7HY72"/>
<dbReference type="GO" id="GO:0006508">
    <property type="term" value="P:proteolysis"/>
    <property type="evidence" value="ECO:0007669"/>
    <property type="project" value="UniProtKB-KW"/>
</dbReference>
<organism evidence="8 9">
    <name type="scientific">Duganella sacchari</name>
    <dbReference type="NCBI Taxonomy" id="551987"/>
    <lineage>
        <taxon>Bacteria</taxon>
        <taxon>Pseudomonadati</taxon>
        <taxon>Pseudomonadota</taxon>
        <taxon>Betaproteobacteria</taxon>
        <taxon>Burkholderiales</taxon>
        <taxon>Oxalobacteraceae</taxon>
        <taxon>Telluria group</taxon>
        <taxon>Duganella</taxon>
    </lineage>
</organism>
<reference evidence="9" key="1">
    <citation type="submission" date="2016-11" db="EMBL/GenBank/DDBJ databases">
        <authorList>
            <person name="Varghese N."/>
            <person name="Submissions S."/>
        </authorList>
    </citation>
    <scope>NUCLEOTIDE SEQUENCE [LARGE SCALE GENOMIC DNA]</scope>
    <source>
        <strain evidence="9">Sac-22</strain>
    </source>
</reference>
<dbReference type="STRING" id="551987.SAMN05192549_101324"/>
<evidence type="ECO:0000313" key="9">
    <source>
        <dbReference type="Proteomes" id="UP000184339"/>
    </source>
</evidence>